<dbReference type="RefSeq" id="WP_240775052.1">
    <property type="nucleotide sequence ID" value="NZ_OCMT01000002.1"/>
</dbReference>
<sequence length="113" mass="12713">MEMPEHDAPTFYEQVYELVKLIPKGRITTYGAIAKALGAGKSSRLVGTALIAAHRPNLQLPIHRVVNRNGLLTGKNHYSHPSMQELLEAEGIKVITDQVQHFKEVFWDPLKEI</sequence>
<dbReference type="InterPro" id="IPR036388">
    <property type="entry name" value="WH-like_DNA-bd_sf"/>
</dbReference>
<dbReference type="GO" id="GO:0008168">
    <property type="term" value="F:methyltransferase activity"/>
    <property type="evidence" value="ECO:0007669"/>
    <property type="project" value="UniProtKB-KW"/>
</dbReference>
<dbReference type="GO" id="GO:0006281">
    <property type="term" value="P:DNA repair"/>
    <property type="evidence" value="ECO:0007669"/>
    <property type="project" value="InterPro"/>
</dbReference>
<reference evidence="4" key="1">
    <citation type="submission" date="2017-09" db="EMBL/GenBank/DDBJ databases">
        <authorList>
            <person name="Varghese N."/>
            <person name="Submissions S."/>
        </authorList>
    </citation>
    <scope>NUCLEOTIDE SEQUENCE [LARGE SCALE GENOMIC DNA]</scope>
    <source>
        <strain evidence="4">CGMCC 1.12803</strain>
    </source>
</reference>
<keyword evidence="1" id="KW-0227">DNA damage</keyword>
<gene>
    <name evidence="3" type="ORF">SAMN06297358_1350</name>
</gene>
<evidence type="ECO:0000256" key="1">
    <source>
        <dbReference type="ARBA" id="ARBA00022763"/>
    </source>
</evidence>
<dbReference type="AlphaFoldDB" id="A0A285ZWI3"/>
<evidence type="ECO:0000313" key="4">
    <source>
        <dbReference type="Proteomes" id="UP000219281"/>
    </source>
</evidence>
<organism evidence="3 4">
    <name type="scientific">Pedobacter xixiisoli</name>
    <dbReference type="NCBI Taxonomy" id="1476464"/>
    <lineage>
        <taxon>Bacteria</taxon>
        <taxon>Pseudomonadati</taxon>
        <taxon>Bacteroidota</taxon>
        <taxon>Sphingobacteriia</taxon>
        <taxon>Sphingobacteriales</taxon>
        <taxon>Sphingobacteriaceae</taxon>
        <taxon>Pedobacter</taxon>
    </lineage>
</organism>
<protein>
    <submittedName>
        <fullName evidence="3">Methylated-DNA-protein-cysteine methyltransferase related protein</fullName>
    </submittedName>
</protein>
<dbReference type="PANTHER" id="PTHR42942:SF1">
    <property type="entry name" value="ALKYLTRANSFERASE-LIKE PROTEIN 1"/>
    <property type="match status" value="1"/>
</dbReference>
<dbReference type="InterPro" id="IPR036217">
    <property type="entry name" value="MethylDNA_cys_MeTrfase_DNAb"/>
</dbReference>
<dbReference type="GO" id="GO:0032259">
    <property type="term" value="P:methylation"/>
    <property type="evidence" value="ECO:0007669"/>
    <property type="project" value="UniProtKB-KW"/>
</dbReference>
<dbReference type="EMBL" id="OCMT01000002">
    <property type="protein sequence ID" value="SOD13996.1"/>
    <property type="molecule type" value="Genomic_DNA"/>
</dbReference>
<dbReference type="Proteomes" id="UP000219281">
    <property type="component" value="Unassembled WGS sequence"/>
</dbReference>
<accession>A0A285ZWI3</accession>
<dbReference type="NCBIfam" id="TIGR00589">
    <property type="entry name" value="ogt"/>
    <property type="match status" value="1"/>
</dbReference>
<keyword evidence="3" id="KW-0489">Methyltransferase</keyword>
<dbReference type="InterPro" id="IPR014048">
    <property type="entry name" value="MethylDNA_cys_MeTrfase_DNA-bd"/>
</dbReference>
<dbReference type="PANTHER" id="PTHR42942">
    <property type="entry name" value="6-O-METHYLGUANINE DNA METHYLTRANSFERASE"/>
    <property type="match status" value="1"/>
</dbReference>
<proteinExistence type="predicted"/>
<dbReference type="Pfam" id="PF01035">
    <property type="entry name" value="DNA_binding_1"/>
    <property type="match status" value="1"/>
</dbReference>
<keyword evidence="4" id="KW-1185">Reference proteome</keyword>
<evidence type="ECO:0000313" key="3">
    <source>
        <dbReference type="EMBL" id="SOD13996.1"/>
    </source>
</evidence>
<dbReference type="SUPFAM" id="SSF46767">
    <property type="entry name" value="Methylated DNA-protein cysteine methyltransferase, C-terminal domain"/>
    <property type="match status" value="1"/>
</dbReference>
<keyword evidence="3" id="KW-0808">Transferase</keyword>
<evidence type="ECO:0000259" key="2">
    <source>
        <dbReference type="Pfam" id="PF01035"/>
    </source>
</evidence>
<name>A0A285ZWI3_9SPHI</name>
<dbReference type="InterPro" id="IPR052520">
    <property type="entry name" value="ATL_DNA_repair"/>
</dbReference>
<feature type="domain" description="Methylated-DNA-[protein]-cysteine S-methyltransferase DNA binding" evidence="2">
    <location>
        <begin position="11"/>
        <end position="92"/>
    </location>
</feature>
<dbReference type="Gene3D" id="1.10.10.10">
    <property type="entry name" value="Winged helix-like DNA-binding domain superfamily/Winged helix DNA-binding domain"/>
    <property type="match status" value="1"/>
</dbReference>